<organism evidence="2 3">
    <name type="scientific">Rhamnusium bicolor</name>
    <dbReference type="NCBI Taxonomy" id="1586634"/>
    <lineage>
        <taxon>Eukaryota</taxon>
        <taxon>Metazoa</taxon>
        <taxon>Ecdysozoa</taxon>
        <taxon>Arthropoda</taxon>
        <taxon>Hexapoda</taxon>
        <taxon>Insecta</taxon>
        <taxon>Pterygota</taxon>
        <taxon>Neoptera</taxon>
        <taxon>Endopterygota</taxon>
        <taxon>Coleoptera</taxon>
        <taxon>Polyphaga</taxon>
        <taxon>Cucujiformia</taxon>
        <taxon>Chrysomeloidea</taxon>
        <taxon>Cerambycidae</taxon>
        <taxon>Lepturinae</taxon>
        <taxon>Rhagiini</taxon>
        <taxon>Rhamnusium</taxon>
    </lineage>
</organism>
<comment type="caution">
    <text evidence="2">The sequence shown here is derived from an EMBL/GenBank/DDBJ whole genome shotgun (WGS) entry which is preliminary data.</text>
</comment>
<protein>
    <submittedName>
        <fullName evidence="2">Uncharacterized protein</fullName>
    </submittedName>
</protein>
<feature type="transmembrane region" description="Helical" evidence="1">
    <location>
        <begin position="20"/>
        <end position="43"/>
    </location>
</feature>
<keyword evidence="1" id="KW-0812">Transmembrane</keyword>
<dbReference type="Proteomes" id="UP001162156">
    <property type="component" value="Unassembled WGS sequence"/>
</dbReference>
<evidence type="ECO:0000313" key="2">
    <source>
        <dbReference type="EMBL" id="KAJ8933933.1"/>
    </source>
</evidence>
<keyword evidence="3" id="KW-1185">Reference proteome</keyword>
<keyword evidence="1" id="KW-0472">Membrane</keyword>
<dbReference type="EMBL" id="JANEYF010003801">
    <property type="protein sequence ID" value="KAJ8933933.1"/>
    <property type="molecule type" value="Genomic_DNA"/>
</dbReference>
<evidence type="ECO:0000256" key="1">
    <source>
        <dbReference type="SAM" id="Phobius"/>
    </source>
</evidence>
<proteinExistence type="predicted"/>
<sequence length="80" mass="9327">MICESLVKSNIVTTGTFSSHIIAFSAVFGMAAIDFTYSSWLMLTFQRHYEAWRDWYRSNSTLKVVLPKIKLRPHKLKKKT</sequence>
<reference evidence="2" key="1">
    <citation type="journal article" date="2023" name="Insect Mol. Biol.">
        <title>Genome sequencing provides insights into the evolution of gene families encoding plant cell wall-degrading enzymes in longhorned beetles.</title>
        <authorList>
            <person name="Shin N.R."/>
            <person name="Okamura Y."/>
            <person name="Kirsch R."/>
            <person name="Pauchet Y."/>
        </authorList>
    </citation>
    <scope>NUCLEOTIDE SEQUENCE</scope>
    <source>
        <strain evidence="2">RBIC_L_NR</strain>
    </source>
</reference>
<evidence type="ECO:0000313" key="3">
    <source>
        <dbReference type="Proteomes" id="UP001162156"/>
    </source>
</evidence>
<accession>A0AAV8X5Q1</accession>
<gene>
    <name evidence="2" type="ORF">NQ314_013689</name>
</gene>
<keyword evidence="1" id="KW-1133">Transmembrane helix</keyword>
<dbReference type="AlphaFoldDB" id="A0AAV8X5Q1"/>
<name>A0AAV8X5Q1_9CUCU</name>